<feature type="region of interest" description="Disordered" evidence="1">
    <location>
        <begin position="279"/>
        <end position="303"/>
    </location>
</feature>
<sequence length="324" mass="37134">MTLDEDIKIHDVDFTSRDSPKVDNRVEDNITMDIDMLSLTETPLNWPPHPDPLGGSYTNSISTRDENMFSPPYSFLPNIITAAKEEEHVEYDTTQIHDGKWMIKKKFKNPAHSFREYAGAYIDAENGEVIVKNTTYKGMMHMVQVFNIRIKKHYIFMKMQPKKYYLMEGMRISSKEFRISNVSKKILQDTIEKAIAKMLGTQAFHIKKSGIKESTIDKANLVNIYFTAIKQESCKILKDTWSICIDNVRYRLTPAYFAPGDLEKRKAFRGEFFGFDPDHNTEKDASIPQGFEPDSKKGDQNVSSASISLSLANHTTGAQNYKEV</sequence>
<proteinExistence type="predicted"/>
<organism evidence="2 3">
    <name type="scientific">Rhizophagus clarus</name>
    <dbReference type="NCBI Taxonomy" id="94130"/>
    <lineage>
        <taxon>Eukaryota</taxon>
        <taxon>Fungi</taxon>
        <taxon>Fungi incertae sedis</taxon>
        <taxon>Mucoromycota</taxon>
        <taxon>Glomeromycotina</taxon>
        <taxon>Glomeromycetes</taxon>
        <taxon>Glomerales</taxon>
        <taxon>Glomeraceae</taxon>
        <taxon>Rhizophagus</taxon>
    </lineage>
</organism>
<gene>
    <name evidence="2" type="ORF">RCL2_000151700</name>
</gene>
<dbReference type="EMBL" id="BLAL01000011">
    <property type="protein sequence ID" value="GES74016.1"/>
    <property type="molecule type" value="Genomic_DNA"/>
</dbReference>
<dbReference type="AlphaFoldDB" id="A0A8H3QCC8"/>
<accession>A0A8H3QCC8</accession>
<dbReference type="Proteomes" id="UP000615446">
    <property type="component" value="Unassembled WGS sequence"/>
</dbReference>
<comment type="caution">
    <text evidence="2">The sequence shown here is derived from an EMBL/GenBank/DDBJ whole genome shotgun (WGS) entry which is preliminary data.</text>
</comment>
<evidence type="ECO:0000313" key="3">
    <source>
        <dbReference type="Proteomes" id="UP000615446"/>
    </source>
</evidence>
<evidence type="ECO:0000256" key="1">
    <source>
        <dbReference type="SAM" id="MobiDB-lite"/>
    </source>
</evidence>
<reference evidence="2" key="1">
    <citation type="submission" date="2019-10" db="EMBL/GenBank/DDBJ databases">
        <title>Conservation and host-specific expression of non-tandemly repeated heterogenous ribosome RNA gene in arbuscular mycorrhizal fungi.</title>
        <authorList>
            <person name="Maeda T."/>
            <person name="Kobayashi Y."/>
            <person name="Nakagawa T."/>
            <person name="Ezawa T."/>
            <person name="Yamaguchi K."/>
            <person name="Bino T."/>
            <person name="Nishimoto Y."/>
            <person name="Shigenobu S."/>
            <person name="Kawaguchi M."/>
        </authorList>
    </citation>
    <scope>NUCLEOTIDE SEQUENCE</scope>
    <source>
        <strain evidence="2">HR1</strain>
    </source>
</reference>
<protein>
    <submittedName>
        <fullName evidence="2">Uncharacterized protein</fullName>
    </submittedName>
</protein>
<name>A0A8H3QCC8_9GLOM</name>
<evidence type="ECO:0000313" key="2">
    <source>
        <dbReference type="EMBL" id="GES74016.1"/>
    </source>
</evidence>